<evidence type="ECO:0000313" key="2">
    <source>
        <dbReference type="Proteomes" id="UP000018660"/>
    </source>
</evidence>
<organism evidence="1 2">
    <name type="scientific">Pseudomonas monteilii SB3101</name>
    <dbReference type="NCBI Taxonomy" id="1435058"/>
    <lineage>
        <taxon>Bacteria</taxon>
        <taxon>Pseudomonadati</taxon>
        <taxon>Pseudomonadota</taxon>
        <taxon>Gammaproteobacteria</taxon>
        <taxon>Pseudomonadales</taxon>
        <taxon>Pseudomonadaceae</taxon>
        <taxon>Pseudomonas</taxon>
    </lineage>
</organism>
<proteinExistence type="predicted"/>
<reference evidence="1 2" key="1">
    <citation type="submission" date="2013-12" db="EMBL/GenBank/DDBJ databases">
        <title>Complete Genomes of Pseudomonas monteilii SB3078 and SB3101, two Benzene, Toluene and Ethylbenzene Degrading Bacteria used for Bioaugmentation.</title>
        <authorList>
            <person name="Dueholm M.S."/>
            <person name="Albertsen M."/>
            <person name="D'Imperio S."/>
            <person name="Tale V.P."/>
            <person name="Lewis D."/>
            <person name="Nilsen P.H."/>
            <person name="Nielsen J.L."/>
        </authorList>
    </citation>
    <scope>NUCLEOTIDE SEQUENCE [LARGE SCALE GENOMIC DNA]</scope>
    <source>
        <strain evidence="1 2">SB3101</strain>
    </source>
</reference>
<sequence>MDDQASTTADTLELLYLNQVAIRAALEELSLWVSHRGSVYIHENIMAALATLDIHAEAISSEIDRLRA</sequence>
<evidence type="ECO:0000313" key="1">
    <source>
        <dbReference type="EMBL" id="AHC88086.1"/>
    </source>
</evidence>
<accession>V9UZJ3</accession>
<gene>
    <name evidence="1" type="ORF">X970_12060</name>
</gene>
<name>V9UZJ3_9PSED</name>
<dbReference type="AlphaFoldDB" id="V9UZJ3"/>
<protein>
    <submittedName>
        <fullName evidence="1">Uncharacterized protein</fullName>
    </submittedName>
</protein>
<dbReference type="EMBL" id="CP006979">
    <property type="protein sequence ID" value="AHC88086.1"/>
    <property type="molecule type" value="Genomic_DNA"/>
</dbReference>
<dbReference type="HOGENOM" id="CLU_189953_2_0_6"/>
<dbReference type="KEGG" id="pmot:X970_12060"/>
<dbReference type="Proteomes" id="UP000018660">
    <property type="component" value="Chromosome"/>
</dbReference>